<organism evidence="1 2">
    <name type="scientific">Lactococcus lactis subsp. lactis</name>
    <name type="common">Streptococcus lactis</name>
    <dbReference type="NCBI Taxonomy" id="1360"/>
    <lineage>
        <taxon>Bacteria</taxon>
        <taxon>Bacillati</taxon>
        <taxon>Bacillota</taxon>
        <taxon>Bacilli</taxon>
        <taxon>Lactobacillales</taxon>
        <taxon>Streptococcaceae</taxon>
        <taxon>Lactococcus</taxon>
    </lineage>
</organism>
<sequence length="57" mass="6877">MNDLKLIFSKFSFLENPAKVLKLLWQLENLMKKQRTDYPKIVTNNDLYVRLVMKFIS</sequence>
<dbReference type="Proteomes" id="UP000054230">
    <property type="component" value="Unassembled WGS sequence"/>
</dbReference>
<name>A0A0V8D7V9_LACLL</name>
<evidence type="ECO:0000313" key="1">
    <source>
        <dbReference type="EMBL" id="KSU09455.1"/>
    </source>
</evidence>
<reference evidence="2" key="1">
    <citation type="submission" date="2015-10" db="EMBL/GenBank/DDBJ databases">
        <title>Draft Genome Sequences of 11 Lactococcus lactis subspecies cremoris strains.</title>
        <authorList>
            <person name="Wels M."/>
            <person name="Backus L."/>
            <person name="Boekhorst J."/>
            <person name="Dijkstra A."/>
            <person name="Beerthuizen M."/>
            <person name="Kelly W."/>
            <person name="Siezen R."/>
            <person name="Bachmann H."/>
            <person name="Van Hijum S."/>
        </authorList>
    </citation>
    <scope>NUCLEOTIDE SEQUENCE [LARGE SCALE GENOMIC DNA]</scope>
    <source>
        <strain evidence="2">LMG8520</strain>
    </source>
</reference>
<protein>
    <submittedName>
        <fullName evidence="1">Uncharacterized protein</fullName>
    </submittedName>
</protein>
<accession>A0A0V8D7V9</accession>
<dbReference type="PATRIC" id="fig|1360.106.peg.861"/>
<evidence type="ECO:0000313" key="2">
    <source>
        <dbReference type="Proteomes" id="UP000054230"/>
    </source>
</evidence>
<proteinExistence type="predicted"/>
<gene>
    <name evidence="1" type="ORF">LMG8520_1355</name>
</gene>
<comment type="caution">
    <text evidence="1">The sequence shown here is derived from an EMBL/GenBank/DDBJ whole genome shotgun (WGS) entry which is preliminary data.</text>
</comment>
<dbReference type="EMBL" id="LKLP01000073">
    <property type="protein sequence ID" value="KSU09455.1"/>
    <property type="molecule type" value="Genomic_DNA"/>
</dbReference>
<dbReference type="AlphaFoldDB" id="A0A0V8D7V9"/>